<organism evidence="1 2">
    <name type="scientific">Wolbachia pipientis</name>
    <dbReference type="NCBI Taxonomy" id="955"/>
    <lineage>
        <taxon>Bacteria</taxon>
        <taxon>Pseudomonadati</taxon>
        <taxon>Pseudomonadota</taxon>
        <taxon>Alphaproteobacteria</taxon>
        <taxon>Rickettsiales</taxon>
        <taxon>Anaplasmataceae</taxon>
        <taxon>Wolbachieae</taxon>
        <taxon>Wolbachia</taxon>
    </lineage>
</organism>
<sequence>MSSKCFFFCHPVFSSLSSQCLTLGSRYKNICKSCNYQGILGTYVENNFYDEISWIPVSRTGMTPCLTERSYSSVADTGITPFLYFCLQR</sequence>
<evidence type="ECO:0000313" key="1">
    <source>
        <dbReference type="EMBL" id="QMV46872.1"/>
    </source>
</evidence>
<protein>
    <submittedName>
        <fullName evidence="1">Uncharacterized protein</fullName>
    </submittedName>
</protein>
<dbReference type="RefSeq" id="WP_182183862.1">
    <property type="nucleotide sequence ID" value="NZ_CP050530.1"/>
</dbReference>
<dbReference type="EMBL" id="CP050530">
    <property type="protein sequence ID" value="QMV46872.1"/>
    <property type="molecule type" value="Genomic_DNA"/>
</dbReference>
<dbReference type="Proteomes" id="UP000515596">
    <property type="component" value="Chromosome"/>
</dbReference>
<gene>
    <name evidence="1" type="ORF">HC356_01980</name>
</gene>
<name>A0A7G5CCD8_WOLPI</name>
<evidence type="ECO:0000313" key="2">
    <source>
        <dbReference type="Proteomes" id="UP000515596"/>
    </source>
</evidence>
<proteinExistence type="predicted"/>
<accession>A0A7G5CCD8</accession>
<dbReference type="AlphaFoldDB" id="A0A7G5CCD8"/>
<reference evidence="1 2" key="1">
    <citation type="journal article" date="2020" name="Mol. Biol. Evol.">
        <title>Life and death of selfish genes: comparative genomics reveals the dynamic evolution of cytoplasmic incompatibility.</title>
        <authorList>
            <person name="Martinez J."/>
            <person name="Klasson L."/>
            <person name="Welch J."/>
            <person name="Jiggins F.M."/>
        </authorList>
    </citation>
    <scope>NUCLEOTIDE SEQUENCE [LARGE SCALE GENOMIC DNA]</scope>
    <source>
        <strain evidence="1">WNik</strain>
    </source>
</reference>